<keyword evidence="3" id="KW-1185">Reference proteome</keyword>
<name>A0A7L4YHY3_9ACTN</name>
<organism evidence="2 3">
    <name type="scientific">Epidermidibacterium keratini</name>
    <dbReference type="NCBI Taxonomy" id="1891644"/>
    <lineage>
        <taxon>Bacteria</taxon>
        <taxon>Bacillati</taxon>
        <taxon>Actinomycetota</taxon>
        <taxon>Actinomycetes</taxon>
        <taxon>Sporichthyales</taxon>
        <taxon>Sporichthyaceae</taxon>
        <taxon>Epidermidibacterium</taxon>
    </lineage>
</organism>
<evidence type="ECO:0000259" key="1">
    <source>
        <dbReference type="Pfam" id="PF02036"/>
    </source>
</evidence>
<dbReference type="Pfam" id="PF02036">
    <property type="entry name" value="SCP2"/>
    <property type="match status" value="1"/>
</dbReference>
<evidence type="ECO:0000313" key="2">
    <source>
        <dbReference type="EMBL" id="QHB98939.1"/>
    </source>
</evidence>
<dbReference type="InterPro" id="IPR003033">
    <property type="entry name" value="SCP2_sterol-bd_dom"/>
</dbReference>
<dbReference type="AlphaFoldDB" id="A0A7L4YHY3"/>
<protein>
    <submittedName>
        <fullName evidence="2">Sterol-binding protein</fullName>
    </submittedName>
</protein>
<dbReference type="OrthoDB" id="3534000at2"/>
<feature type="domain" description="SCP2" evidence="1">
    <location>
        <begin position="45"/>
        <end position="109"/>
    </location>
</feature>
<reference evidence="2 3" key="1">
    <citation type="journal article" date="2018" name="Int. J. Syst. Evol. Microbiol.">
        <title>Epidermidibacterium keratini gen. nov., sp. nov., a member of the family Sporichthyaceae, isolated from keratin epidermis.</title>
        <authorList>
            <person name="Lee D.G."/>
            <person name="Trujillo M.E."/>
            <person name="Kang S."/>
            <person name="Nam J.J."/>
            <person name="Kim Y.J."/>
        </authorList>
    </citation>
    <scope>NUCLEOTIDE SEQUENCE [LARGE SCALE GENOMIC DNA]</scope>
    <source>
        <strain evidence="2 3">EPI-7</strain>
    </source>
</reference>
<sequence>MATLEECRAALTQLTEDIAEDGAKINFDRSLSARIKDLDVVLKGRFENGAFSEIEEATDPAADIKLTLTSDDLVAMCAGELNAMKAMATGRLKLDASLGDMMKLRQLLK</sequence>
<dbReference type="InterPro" id="IPR036527">
    <property type="entry name" value="SCP2_sterol-bd_dom_sf"/>
</dbReference>
<dbReference type="EMBL" id="CP047156">
    <property type="protein sequence ID" value="QHB98939.1"/>
    <property type="molecule type" value="Genomic_DNA"/>
</dbReference>
<proteinExistence type="predicted"/>
<dbReference type="Gene3D" id="3.30.1050.10">
    <property type="entry name" value="SCP2 sterol-binding domain"/>
    <property type="match status" value="1"/>
</dbReference>
<dbReference type="RefSeq" id="WP_159541930.1">
    <property type="nucleotide sequence ID" value="NZ_CP047156.1"/>
</dbReference>
<dbReference type="KEGG" id="eke:EK0264_00590"/>
<dbReference type="Proteomes" id="UP000463857">
    <property type="component" value="Chromosome"/>
</dbReference>
<dbReference type="InParanoid" id="A0A7L4YHY3"/>
<dbReference type="SUPFAM" id="SSF55718">
    <property type="entry name" value="SCP-like"/>
    <property type="match status" value="1"/>
</dbReference>
<accession>A0A7L4YHY3</accession>
<evidence type="ECO:0000313" key="3">
    <source>
        <dbReference type="Proteomes" id="UP000463857"/>
    </source>
</evidence>
<gene>
    <name evidence="2" type="ORF">EK0264_00590</name>
</gene>